<dbReference type="InterPro" id="IPR021124">
    <property type="entry name" value="CRISPR-assoc_prot_Cas5"/>
</dbReference>
<accession>A0A1J5R2I6</accession>
<dbReference type="Gene3D" id="3.30.70.2660">
    <property type="match status" value="1"/>
</dbReference>
<feature type="region of interest" description="Disordered" evidence="1">
    <location>
        <begin position="80"/>
        <end position="100"/>
    </location>
</feature>
<proteinExistence type="predicted"/>
<evidence type="ECO:0000313" key="2">
    <source>
        <dbReference type="EMBL" id="OIQ90145.1"/>
    </source>
</evidence>
<dbReference type="GO" id="GO:0051607">
    <property type="term" value="P:defense response to virus"/>
    <property type="evidence" value="ECO:0007669"/>
    <property type="project" value="InterPro"/>
</dbReference>
<reference evidence="2" key="1">
    <citation type="submission" date="2016-10" db="EMBL/GenBank/DDBJ databases">
        <title>Sequence of Gallionella enrichment culture.</title>
        <authorList>
            <person name="Poehlein A."/>
            <person name="Muehling M."/>
            <person name="Daniel R."/>
        </authorList>
    </citation>
    <scope>NUCLEOTIDE SEQUENCE</scope>
</reference>
<sequence length="263" mass="29534">MAEREFLIFRLMGPMMAFGDIAVGEWRGLWDAPSKSGVLGLVAAALGVSRQDDAAHAGLEADLGFAVRVDHMGTPLRDYHTAQAPTEAARTRRKKGGLPTETRKADLECDDLNTVLSERFYRLEAAVTVALWVKPGRSRDLAVLKEALRRPRFTLYLGRKSCPLGAPPQPLLIFAEGLLSALGRYDACLREGDLYLRKVRRLPRPDASMPVWFEWNAGLEYEESLPGHPVRLRRDRVRNRALWHFAERQEGCLVWSALEEVSA</sequence>
<organism evidence="2">
    <name type="scientific">mine drainage metagenome</name>
    <dbReference type="NCBI Taxonomy" id="410659"/>
    <lineage>
        <taxon>unclassified sequences</taxon>
        <taxon>metagenomes</taxon>
        <taxon>ecological metagenomes</taxon>
    </lineage>
</organism>
<evidence type="ECO:0000256" key="1">
    <source>
        <dbReference type="SAM" id="MobiDB-lite"/>
    </source>
</evidence>
<dbReference type="Pfam" id="PF09704">
    <property type="entry name" value="Cas_Cas5d"/>
    <property type="match status" value="1"/>
</dbReference>
<dbReference type="NCBIfam" id="TIGR01868">
    <property type="entry name" value="casD_Cas5e"/>
    <property type="match status" value="1"/>
</dbReference>
<dbReference type="CDD" id="cd09693">
    <property type="entry name" value="Cas5_I"/>
    <property type="match status" value="1"/>
</dbReference>
<name>A0A1J5R2I6_9ZZZZ</name>
<dbReference type="GO" id="GO:0043571">
    <property type="term" value="P:maintenance of CRISPR repeat elements"/>
    <property type="evidence" value="ECO:0007669"/>
    <property type="project" value="InterPro"/>
</dbReference>
<dbReference type="AlphaFoldDB" id="A0A1J5R2I6"/>
<protein>
    <submittedName>
        <fullName evidence="2">CRISPR system cascade subunit CasD</fullName>
    </submittedName>
</protein>
<gene>
    <name evidence="2" type="primary">casD</name>
    <name evidence="2" type="ORF">GALL_279450</name>
</gene>
<dbReference type="EMBL" id="MLJW01000302">
    <property type="protein sequence ID" value="OIQ90145.1"/>
    <property type="molecule type" value="Genomic_DNA"/>
</dbReference>
<comment type="caution">
    <text evidence="2">The sequence shown here is derived from an EMBL/GenBank/DDBJ whole genome shotgun (WGS) entry which is preliminary data.</text>
</comment>
<dbReference type="InterPro" id="IPR010147">
    <property type="entry name" value="CRISPR-assoc_prot_CasD"/>
</dbReference>
<dbReference type="GO" id="GO:0003723">
    <property type="term" value="F:RNA binding"/>
    <property type="evidence" value="ECO:0007669"/>
    <property type="project" value="InterPro"/>
</dbReference>